<keyword evidence="9" id="KW-0677">Repeat</keyword>
<evidence type="ECO:0000256" key="8">
    <source>
        <dbReference type="ARBA" id="ARBA00022679"/>
    </source>
</evidence>
<evidence type="ECO:0000259" key="13">
    <source>
        <dbReference type="PROSITE" id="PS51177"/>
    </source>
</evidence>
<comment type="pathway">
    <text evidence="3">Cofactor biosynthesis; riboflavin biosynthesis; riboflavin from 2-hydroxy-3-oxobutyl phosphate and 5-amino-6-(D-ribitylamino)uracil: step 2/2.</text>
</comment>
<evidence type="ECO:0000256" key="2">
    <source>
        <dbReference type="ARBA" id="ARBA00002803"/>
    </source>
</evidence>
<evidence type="ECO:0000313" key="14">
    <source>
        <dbReference type="EMBL" id="AGW28901.1"/>
    </source>
</evidence>
<feature type="domain" description="Lumazine-binding" evidence="13">
    <location>
        <begin position="9"/>
        <end position="109"/>
    </location>
</feature>
<sequence length="213" mass="23409">MQVEAKSAMFTGIVMGIGCVEEVKPLAQGVRLNIFTSYDLKNLKIGASISCSGICLTVVERVLKQAGGNWFTVEAWKETLLLTNLSYWKKGTFINLERSLKLGDEMGGHLVSGHIDGLAEIIDKKSEGDAIHFRLRVPERLTPFIAEKGAVALNGTSLTVNSIKDDILDVLIIRHTLDVTTWGQARIGDQVNLEVDQFARYAARLSGFGMENK</sequence>
<dbReference type="GO" id="GO:0004746">
    <property type="term" value="F:riboflavin synthase activity"/>
    <property type="evidence" value="ECO:0007669"/>
    <property type="project" value="UniProtKB-UniRule"/>
</dbReference>
<dbReference type="PIRSF" id="PIRSF000498">
    <property type="entry name" value="Riboflavin_syn_A"/>
    <property type="match status" value="1"/>
</dbReference>
<dbReference type="InterPro" id="IPR017938">
    <property type="entry name" value="Riboflavin_synthase-like_b-brl"/>
</dbReference>
<dbReference type="EMBL" id="KP720642">
    <property type="protein sequence ID" value="AKI28959.1"/>
    <property type="molecule type" value="Genomic_DNA"/>
</dbReference>
<reference evidence="15" key="2">
    <citation type="journal article" date="2015" name="Int. J. Syst. Evol. Microbiol.">
        <title>Description of Bartonella ancashensis sp. nov., isolated from the blood of two patients with verruga peruana.</title>
        <authorList>
            <person name="Mullins K.E."/>
            <person name="Hang J."/>
            <person name="Jiang J."/>
            <person name="Leguia M."/>
            <person name="Kasper M.R."/>
            <person name="Ventosilla P."/>
            <person name="Maguina C."/>
            <person name="Jarman R.G."/>
            <person name="Blazes D."/>
            <person name="Richards A.L."/>
        </authorList>
    </citation>
    <scope>NUCLEOTIDE SEQUENCE</scope>
    <source>
        <strain evidence="15">20.00</strain>
        <strain evidence="16">41.60</strain>
    </source>
</reference>
<dbReference type="Pfam" id="PF00677">
    <property type="entry name" value="Lum_binding"/>
    <property type="match status" value="2"/>
</dbReference>
<keyword evidence="7" id="KW-0686">Riboflavin biosynthesis</keyword>
<dbReference type="CDD" id="cd00402">
    <property type="entry name" value="Riboflavin_synthase_like"/>
    <property type="match status" value="1"/>
</dbReference>
<name>U3NCB3_9HYPH</name>
<dbReference type="NCBIfam" id="TIGR00187">
    <property type="entry name" value="ribE"/>
    <property type="match status" value="1"/>
</dbReference>
<reference evidence="14" key="1">
    <citation type="journal article" date="2013" name="J. Clin. Microbiol.">
        <title>Molecular Typing of "Candidatus Bartonella ancashi," a New Human Pathogen Causing Verruga Peruana.</title>
        <authorList>
            <person name="Mullins K.E."/>
            <person name="Hang J."/>
            <person name="Jiang J."/>
            <person name="Leguia M."/>
            <person name="Kasper M.R."/>
            <person name="Maguina C."/>
            <person name="Jarman R.G."/>
            <person name="Blazes D.L."/>
            <person name="Richards A.L."/>
        </authorList>
    </citation>
    <scope>NUCLEOTIDE SEQUENCE</scope>
    <source>
        <strain evidence="14">20.60</strain>
    </source>
</reference>
<feature type="binding site" evidence="11">
    <location>
        <begin position="55"/>
        <end position="57"/>
    </location>
    <ligand>
        <name>2,4-dihydroxypteridine</name>
        <dbReference type="ChEBI" id="CHEBI:16489"/>
        <label>2</label>
        <note>ligand shared between two trimeric partners</note>
    </ligand>
</feature>
<dbReference type="PANTHER" id="PTHR21098:SF12">
    <property type="entry name" value="RIBOFLAVIN SYNTHASE"/>
    <property type="match status" value="1"/>
</dbReference>
<dbReference type="InterPro" id="IPR023366">
    <property type="entry name" value="ATP_synth_asu-like_sf"/>
</dbReference>
<evidence type="ECO:0000256" key="10">
    <source>
        <dbReference type="NCBIfam" id="TIGR00187"/>
    </source>
</evidence>
<feature type="binding site" evidence="11">
    <location>
        <begin position="171"/>
        <end position="176"/>
    </location>
    <ligand>
        <name>2,4-dihydroxypteridine</name>
        <dbReference type="ChEBI" id="CHEBI:16489"/>
        <label>1</label>
    </ligand>
</feature>
<evidence type="ECO:0000256" key="5">
    <source>
        <dbReference type="ARBA" id="ARBA00012827"/>
    </source>
</evidence>
<comment type="subunit">
    <text evidence="4">Homotrimer.</text>
</comment>
<evidence type="ECO:0000256" key="7">
    <source>
        <dbReference type="ARBA" id="ARBA00022619"/>
    </source>
</evidence>
<dbReference type="AlphaFoldDB" id="U3NCB3"/>
<evidence type="ECO:0000256" key="12">
    <source>
        <dbReference type="PROSITE-ProRule" id="PRU00524"/>
    </source>
</evidence>
<evidence type="ECO:0000313" key="16">
    <source>
        <dbReference type="EMBL" id="AKI28964.1"/>
    </source>
</evidence>
<dbReference type="NCBIfam" id="NF006767">
    <property type="entry name" value="PRK09289.1"/>
    <property type="match status" value="1"/>
</dbReference>
<feature type="domain" description="Lumazine-binding" evidence="13">
    <location>
        <begin position="110"/>
        <end position="206"/>
    </location>
</feature>
<reference evidence="15" key="3">
    <citation type="submission" date="2015-01" db="EMBL/GenBank/DDBJ databases">
        <authorList>
            <person name="Xiang T."/>
            <person name="Song Y."/>
            <person name="Huang L."/>
            <person name="Wang B."/>
            <person name="Wu P."/>
        </authorList>
    </citation>
    <scope>NUCLEOTIDE SEQUENCE</scope>
    <source>
        <strain evidence="15">20.00</strain>
        <strain evidence="16">41.60</strain>
    </source>
</reference>
<dbReference type="FunFam" id="2.40.30.20:FF:000003">
    <property type="entry name" value="Riboflavin synthase, alpha subunit"/>
    <property type="match status" value="1"/>
</dbReference>
<accession>U3NCB3</accession>
<dbReference type="PANTHER" id="PTHR21098">
    <property type="entry name" value="RIBOFLAVIN SYNTHASE ALPHA CHAIN"/>
    <property type="match status" value="1"/>
</dbReference>
<dbReference type="PROSITE" id="PS51177">
    <property type="entry name" value="LUMAZINE_BIND"/>
    <property type="match status" value="2"/>
</dbReference>
<keyword evidence="8" id="KW-0808">Transferase</keyword>
<organism evidence="14">
    <name type="scientific">Bartonella ancashensis</name>
    <dbReference type="NCBI Taxonomy" id="1318743"/>
    <lineage>
        <taxon>Bacteria</taxon>
        <taxon>Pseudomonadati</taxon>
        <taxon>Pseudomonadota</taxon>
        <taxon>Alphaproteobacteria</taxon>
        <taxon>Hyphomicrobiales</taxon>
        <taxon>Bartonellaceae</taxon>
        <taxon>Bartonella</taxon>
    </lineage>
</organism>
<evidence type="ECO:0000256" key="1">
    <source>
        <dbReference type="ARBA" id="ARBA00000968"/>
    </source>
</evidence>
<evidence type="ECO:0000256" key="6">
    <source>
        <dbReference type="ARBA" id="ARBA00013950"/>
    </source>
</evidence>
<dbReference type="FunFam" id="2.40.30.20:FF:000004">
    <property type="entry name" value="Riboflavin synthase, alpha subunit"/>
    <property type="match status" value="1"/>
</dbReference>
<feature type="binding site" evidence="11">
    <location>
        <begin position="12"/>
        <end position="14"/>
    </location>
    <ligand>
        <name>2,4-dihydroxypteridine</name>
        <dbReference type="ChEBI" id="CHEBI:16489"/>
        <label>1</label>
    </ligand>
</feature>
<evidence type="ECO:0000256" key="9">
    <source>
        <dbReference type="ARBA" id="ARBA00022737"/>
    </source>
</evidence>
<evidence type="ECO:0000256" key="3">
    <source>
        <dbReference type="ARBA" id="ARBA00004887"/>
    </source>
</evidence>
<feature type="binding site" evidence="11">
    <location>
        <begin position="74"/>
        <end position="76"/>
    </location>
    <ligand>
        <name>2,4-dihydroxypteridine</name>
        <dbReference type="ChEBI" id="CHEBI:16489"/>
        <label>2</label>
        <note>ligand shared between two trimeric partners</note>
    </ligand>
</feature>
<evidence type="ECO:0000256" key="11">
    <source>
        <dbReference type="PIRSR" id="PIRSR000498-1"/>
    </source>
</evidence>
<feature type="repeat" description="Lumazine-binding" evidence="12">
    <location>
        <begin position="110"/>
        <end position="206"/>
    </location>
</feature>
<dbReference type="PROSITE" id="PS51257">
    <property type="entry name" value="PROKAR_LIPOPROTEIN"/>
    <property type="match status" value="1"/>
</dbReference>
<dbReference type="EMBL" id="KP720649">
    <property type="protein sequence ID" value="AKI28964.1"/>
    <property type="molecule type" value="Genomic_DNA"/>
</dbReference>
<dbReference type="SUPFAM" id="SSF63380">
    <property type="entry name" value="Riboflavin synthase domain-like"/>
    <property type="match status" value="2"/>
</dbReference>
<protein>
    <recommendedName>
        <fullName evidence="6 10">Riboflavin synthase</fullName>
        <ecNumber evidence="5 10">2.5.1.9</ecNumber>
    </recommendedName>
</protein>
<dbReference type="GO" id="GO:0009231">
    <property type="term" value="P:riboflavin biosynthetic process"/>
    <property type="evidence" value="ECO:0007669"/>
    <property type="project" value="UniProtKB-KW"/>
</dbReference>
<dbReference type="InterPro" id="IPR001783">
    <property type="entry name" value="Lumazine-bd"/>
</dbReference>
<proteinExistence type="predicted"/>
<feature type="binding site" evidence="11">
    <location>
        <begin position="157"/>
        <end position="159"/>
    </location>
    <ligand>
        <name>2,4-dihydroxypteridine</name>
        <dbReference type="ChEBI" id="CHEBI:16489"/>
        <label>1</label>
    </ligand>
</feature>
<dbReference type="EC" id="2.5.1.9" evidence="5 10"/>
<feature type="binding site" description="in other chain" evidence="11">
    <location>
        <position position="148"/>
    </location>
    <ligand>
        <name>2,4-dihydroxypteridine</name>
        <dbReference type="ChEBI" id="CHEBI:16489"/>
        <label>2</label>
        <note>ligand shared between two trimeric partners</note>
    </ligand>
</feature>
<dbReference type="EMBL" id="KC886734">
    <property type="protein sequence ID" value="AGW28901.1"/>
    <property type="molecule type" value="Genomic_DNA"/>
</dbReference>
<evidence type="ECO:0000256" key="4">
    <source>
        <dbReference type="ARBA" id="ARBA00011233"/>
    </source>
</evidence>
<feature type="repeat" description="Lumazine-binding" evidence="12">
    <location>
        <begin position="9"/>
        <end position="109"/>
    </location>
</feature>
<gene>
    <name evidence="14" type="primary">ribC</name>
</gene>
<feature type="binding site" evidence="11">
    <location>
        <begin position="113"/>
        <end position="115"/>
    </location>
    <ligand>
        <name>2,4-dihydroxypteridine</name>
        <dbReference type="ChEBI" id="CHEBI:16489"/>
        <label>2</label>
        <note>ligand shared between two trimeric partners</note>
    </ligand>
</feature>
<evidence type="ECO:0000313" key="15">
    <source>
        <dbReference type="EMBL" id="AKI28959.1"/>
    </source>
</evidence>
<comment type="catalytic activity">
    <reaction evidence="1">
        <text>2 6,7-dimethyl-8-(1-D-ribityl)lumazine + H(+) = 5-amino-6-(D-ribitylamino)uracil + riboflavin</text>
        <dbReference type="Rhea" id="RHEA:20772"/>
        <dbReference type="ChEBI" id="CHEBI:15378"/>
        <dbReference type="ChEBI" id="CHEBI:15934"/>
        <dbReference type="ChEBI" id="CHEBI:57986"/>
        <dbReference type="ChEBI" id="CHEBI:58201"/>
        <dbReference type="EC" id="2.5.1.9"/>
    </reaction>
</comment>
<dbReference type="Gene3D" id="2.40.30.20">
    <property type="match status" value="2"/>
</dbReference>
<dbReference type="InterPro" id="IPR026017">
    <property type="entry name" value="Lumazine-bd_dom"/>
</dbReference>
<comment type="function">
    <text evidence="2">Catalyzes the dismutation of two molecules of 6,7-dimethyl-8-ribityllumazine, resulting in the formation of riboflavin and 5-amino-6-(D-ribitylamino)uracil.</text>
</comment>